<protein>
    <recommendedName>
        <fullName evidence="2">Pyridinium-3,5-bisthiocarboxylic acid mononucleotide nickel insertion protein</fullName>
        <shortName evidence="2">P2TMN nickel insertion protein</shortName>
        <ecNumber evidence="2">4.99.1.12</ecNumber>
    </recommendedName>
    <alternativeName>
        <fullName evidence="2">Nickel-pincer cofactor biosynthesis protein LarC</fullName>
    </alternativeName>
</protein>
<keyword evidence="4" id="KW-1185">Reference proteome</keyword>
<accession>A0A285VMI8</accession>
<dbReference type="Gene3D" id="3.30.70.1380">
    <property type="entry name" value="Transcriptional regulatory protein pf0864 domain like"/>
    <property type="match status" value="1"/>
</dbReference>
<dbReference type="Pfam" id="PF01969">
    <property type="entry name" value="Ni_insertion"/>
    <property type="match status" value="1"/>
</dbReference>
<evidence type="ECO:0000313" key="4">
    <source>
        <dbReference type="Proteomes" id="UP000219688"/>
    </source>
</evidence>
<keyword evidence="2" id="KW-0456">Lyase</keyword>
<gene>
    <name evidence="2" type="primary">larC</name>
    <name evidence="3" type="ORF">SAMN05421879_104164</name>
</gene>
<name>A0A285VMI8_9MICO</name>
<dbReference type="EC" id="4.99.1.12" evidence="2"/>
<dbReference type="GO" id="GO:0016151">
    <property type="term" value="F:nickel cation binding"/>
    <property type="evidence" value="ECO:0007669"/>
    <property type="project" value="UniProtKB-UniRule"/>
</dbReference>
<dbReference type="AlphaFoldDB" id="A0A285VMI8"/>
<proteinExistence type="inferred from homology"/>
<evidence type="ECO:0000256" key="2">
    <source>
        <dbReference type="HAMAP-Rule" id="MF_01074"/>
    </source>
</evidence>
<dbReference type="GO" id="GO:0051604">
    <property type="term" value="P:protein maturation"/>
    <property type="evidence" value="ECO:0007669"/>
    <property type="project" value="UniProtKB-UniRule"/>
</dbReference>
<keyword evidence="1 2" id="KW-0533">Nickel</keyword>
<comment type="function">
    <text evidence="2">Involved in the biosynthesis of a nickel-pincer cofactor ((SCS)Ni(II) pincer complex). Binds Ni(2+), and functions in nickel delivery to pyridinium-3,5-bisthiocarboxylic acid mononucleotide (P2TMN), to form the mature cofactor. Is thus probably required for the activation of nickel-pincer cofactor-dependent enzymes.</text>
</comment>
<dbReference type="Gene3D" id="3.10.20.300">
    <property type="entry name" value="mk0293 like domain"/>
    <property type="match status" value="1"/>
</dbReference>
<dbReference type="Proteomes" id="UP000219688">
    <property type="component" value="Unassembled WGS sequence"/>
</dbReference>
<organism evidence="3 4">
    <name type="scientific">Ornithinimicrobium cerasi</name>
    <dbReference type="NCBI Taxonomy" id="2248773"/>
    <lineage>
        <taxon>Bacteria</taxon>
        <taxon>Bacillati</taxon>
        <taxon>Actinomycetota</taxon>
        <taxon>Actinomycetes</taxon>
        <taxon>Micrococcales</taxon>
        <taxon>Ornithinimicrobiaceae</taxon>
        <taxon>Ornithinimicrobium</taxon>
    </lineage>
</organism>
<reference evidence="4" key="1">
    <citation type="submission" date="2017-08" db="EMBL/GenBank/DDBJ databases">
        <authorList>
            <person name="Varghese N."/>
            <person name="Submissions S."/>
        </authorList>
    </citation>
    <scope>NUCLEOTIDE SEQUENCE [LARGE SCALE GENOMIC DNA]</scope>
    <source>
        <strain evidence="4">USBA17B2</strain>
    </source>
</reference>
<dbReference type="EMBL" id="OBQK01000004">
    <property type="protein sequence ID" value="SOC55107.1"/>
    <property type="molecule type" value="Genomic_DNA"/>
</dbReference>
<dbReference type="GO" id="GO:0016829">
    <property type="term" value="F:lyase activity"/>
    <property type="evidence" value="ECO:0007669"/>
    <property type="project" value="UniProtKB-UniRule"/>
</dbReference>
<dbReference type="PANTHER" id="PTHR36566:SF1">
    <property type="entry name" value="PYRIDINIUM-3,5-BISTHIOCARBOXYLIC ACID MONONUCLEOTIDE NICKEL INSERTION PROTEIN"/>
    <property type="match status" value="1"/>
</dbReference>
<sequence>MTRTAWVDASAGVAGDMLLAALLDAGADLASVRSAVAAVLPGEVELRTEPVLRAGQSALRVLVGATGMPPERTWADLRARLVAADLDPRVRALALPAFELLAEVEATVHGVAVEQVHFHEVGAWDSVADLVGVCAAVVDLGVDRVTCGQIGLGSGSVRTQHGLMAVPVPAVLGVLAASGLPVAADDGLAGECATPTGVALLAVLVESPAPGPVGRVLGVGVGAGTRDTRGRANVTRVVLCSPVGGGGREGGDLPVESLVEVAATVDDLDPRVWPEVVAALLARGALDAWTAPVLMKKGRPGTVVTALVAPGDRPAVVDVLLAHTSTLGVRWHEVRRAALHRSWRDLDVLGDTVRVKLGHRGGRIVSATPELEDCRALASRTGTPLRVVLRLAEAQAQSAGWGPGAAI</sequence>
<dbReference type="PANTHER" id="PTHR36566">
    <property type="entry name" value="NICKEL INSERTION PROTEIN-RELATED"/>
    <property type="match status" value="1"/>
</dbReference>
<evidence type="ECO:0000256" key="1">
    <source>
        <dbReference type="ARBA" id="ARBA00022596"/>
    </source>
</evidence>
<dbReference type="NCBIfam" id="TIGR00299">
    <property type="entry name" value="nickel pincer cofactor biosynthesis protein LarC"/>
    <property type="match status" value="1"/>
</dbReference>
<comment type="similarity">
    <text evidence="2">Belongs to the LarC family.</text>
</comment>
<evidence type="ECO:0000313" key="3">
    <source>
        <dbReference type="EMBL" id="SOC55107.1"/>
    </source>
</evidence>
<dbReference type="HAMAP" id="MF_01074">
    <property type="entry name" value="LarC"/>
    <property type="match status" value="1"/>
</dbReference>
<comment type="catalytic activity">
    <reaction evidence="2">
        <text>Ni(II)-pyridinium-3,5-bisthiocarboxylate mononucleotide = pyridinium-3,5-bisthiocarboxylate mononucleotide + Ni(2+)</text>
        <dbReference type="Rhea" id="RHEA:54784"/>
        <dbReference type="ChEBI" id="CHEBI:49786"/>
        <dbReference type="ChEBI" id="CHEBI:137372"/>
        <dbReference type="ChEBI" id="CHEBI:137373"/>
        <dbReference type="EC" id="4.99.1.12"/>
    </reaction>
</comment>
<dbReference type="RefSeq" id="WP_244903754.1">
    <property type="nucleotide sequence ID" value="NZ_OBQK01000004.1"/>
</dbReference>
<dbReference type="InterPro" id="IPR002822">
    <property type="entry name" value="Ni_insertion"/>
</dbReference>